<evidence type="ECO:0000259" key="12">
    <source>
        <dbReference type="PROSITE" id="PS50929"/>
    </source>
</evidence>
<evidence type="ECO:0000313" key="13">
    <source>
        <dbReference type="EMBL" id="CAI2367971.1"/>
    </source>
</evidence>
<dbReference type="CDD" id="cd18580">
    <property type="entry name" value="ABC_6TM_ABCC_D2"/>
    <property type="match status" value="1"/>
</dbReference>
<keyword evidence="4 10" id="KW-0812">Transmembrane</keyword>
<feature type="transmembrane region" description="Helical" evidence="10">
    <location>
        <begin position="237"/>
        <end position="259"/>
    </location>
</feature>
<keyword evidence="5" id="KW-0677">Repeat</keyword>
<dbReference type="InterPro" id="IPR044746">
    <property type="entry name" value="ABCC_6TM_D1"/>
</dbReference>
<evidence type="ECO:0000256" key="6">
    <source>
        <dbReference type="ARBA" id="ARBA00022741"/>
    </source>
</evidence>
<dbReference type="InterPro" id="IPR036640">
    <property type="entry name" value="ABC1_TM_sf"/>
</dbReference>
<dbReference type="SUPFAM" id="SSF90123">
    <property type="entry name" value="ABC transporter transmembrane region"/>
    <property type="match status" value="2"/>
</dbReference>
<evidence type="ECO:0000256" key="1">
    <source>
        <dbReference type="ARBA" id="ARBA00004141"/>
    </source>
</evidence>
<dbReference type="PANTHER" id="PTHR24223">
    <property type="entry name" value="ATP-BINDING CASSETTE SUB-FAMILY C"/>
    <property type="match status" value="1"/>
</dbReference>
<dbReference type="InterPro" id="IPR003439">
    <property type="entry name" value="ABC_transporter-like_ATP-bd"/>
</dbReference>
<dbReference type="PROSITE" id="PS50893">
    <property type="entry name" value="ABC_TRANSPORTER_2"/>
    <property type="match status" value="2"/>
</dbReference>
<dbReference type="Pfam" id="PF00664">
    <property type="entry name" value="ABC_membrane"/>
    <property type="match status" value="2"/>
</dbReference>
<dbReference type="InterPro" id="IPR027417">
    <property type="entry name" value="P-loop_NTPase"/>
</dbReference>
<evidence type="ECO:0000256" key="9">
    <source>
        <dbReference type="ARBA" id="ARBA00023136"/>
    </source>
</evidence>
<accession>A0AAD1UES3</accession>
<dbReference type="GO" id="GO:0005524">
    <property type="term" value="F:ATP binding"/>
    <property type="evidence" value="ECO:0007669"/>
    <property type="project" value="UniProtKB-KW"/>
</dbReference>
<protein>
    <submittedName>
        <fullName evidence="13">Uncharacterized protein</fullName>
    </submittedName>
</protein>
<feature type="domain" description="ABC transmembrane type-1" evidence="12">
    <location>
        <begin position="100"/>
        <end position="378"/>
    </location>
</feature>
<dbReference type="CDD" id="cd03244">
    <property type="entry name" value="ABCC_MRP_domain2"/>
    <property type="match status" value="1"/>
</dbReference>
<feature type="transmembrane region" description="Helical" evidence="10">
    <location>
        <begin position="315"/>
        <end position="341"/>
    </location>
</feature>
<dbReference type="Gene3D" id="1.20.1560.10">
    <property type="entry name" value="ABC transporter type 1, transmembrane domain"/>
    <property type="match status" value="2"/>
</dbReference>
<comment type="similarity">
    <text evidence="2">Belongs to the ABC transporter superfamily. ABCC family. Conjugate transporter (TC 3.A.1.208) subfamily.</text>
</comment>
<dbReference type="FunFam" id="1.20.1560.10:FF:000013">
    <property type="entry name" value="ABC transporter C family member 2"/>
    <property type="match status" value="1"/>
</dbReference>
<keyword evidence="6" id="KW-0547">Nucleotide-binding</keyword>
<dbReference type="GO" id="GO:0016020">
    <property type="term" value="C:membrane"/>
    <property type="evidence" value="ECO:0007669"/>
    <property type="project" value="UniProtKB-SubCell"/>
</dbReference>
<feature type="transmembrane region" description="Helical" evidence="10">
    <location>
        <begin position="361"/>
        <end position="383"/>
    </location>
</feature>
<feature type="transmembrane region" description="Helical" evidence="10">
    <location>
        <begin position="100"/>
        <end position="122"/>
    </location>
</feature>
<comment type="subcellular location">
    <subcellularLocation>
        <location evidence="1">Membrane</location>
        <topology evidence="1">Multi-pass membrane protein</topology>
    </subcellularLocation>
</comment>
<keyword evidence="3" id="KW-0813">Transport</keyword>
<keyword evidence="9 10" id="KW-0472">Membrane</keyword>
<comment type="caution">
    <text evidence="13">The sequence shown here is derived from an EMBL/GenBank/DDBJ whole genome shotgun (WGS) entry which is preliminary data.</text>
</comment>
<dbReference type="CDD" id="cd03250">
    <property type="entry name" value="ABCC_MRP_domain1"/>
    <property type="match status" value="1"/>
</dbReference>
<reference evidence="13" key="1">
    <citation type="submission" date="2023-07" db="EMBL/GenBank/DDBJ databases">
        <authorList>
            <consortium name="AG Swart"/>
            <person name="Singh M."/>
            <person name="Singh A."/>
            <person name="Seah K."/>
            <person name="Emmerich C."/>
        </authorList>
    </citation>
    <scope>NUCLEOTIDE SEQUENCE</scope>
    <source>
        <strain evidence="13">DP1</strain>
    </source>
</reference>
<dbReference type="SMART" id="SM00382">
    <property type="entry name" value="AAA"/>
    <property type="match status" value="2"/>
</dbReference>
<dbReference type="Gene3D" id="3.40.50.300">
    <property type="entry name" value="P-loop containing nucleotide triphosphate hydrolases"/>
    <property type="match status" value="2"/>
</dbReference>
<dbReference type="SUPFAM" id="SSF52540">
    <property type="entry name" value="P-loop containing nucleoside triphosphate hydrolases"/>
    <property type="match status" value="2"/>
</dbReference>
<dbReference type="CDD" id="cd18579">
    <property type="entry name" value="ABC_6TM_ABCC_D1"/>
    <property type="match status" value="1"/>
</dbReference>
<feature type="transmembrane region" description="Helical" evidence="10">
    <location>
        <begin position="736"/>
        <end position="760"/>
    </location>
</feature>
<dbReference type="GO" id="GO:0140359">
    <property type="term" value="F:ABC-type transporter activity"/>
    <property type="evidence" value="ECO:0007669"/>
    <property type="project" value="InterPro"/>
</dbReference>
<dbReference type="PROSITE" id="PS00211">
    <property type="entry name" value="ABC_TRANSPORTER_1"/>
    <property type="match status" value="2"/>
</dbReference>
<feature type="transmembrane region" description="Helical" evidence="10">
    <location>
        <begin position="866"/>
        <end position="890"/>
    </location>
</feature>
<gene>
    <name evidence="13" type="ORF">ECRASSUSDP1_LOCUS9260</name>
</gene>
<evidence type="ECO:0000256" key="7">
    <source>
        <dbReference type="ARBA" id="ARBA00022840"/>
    </source>
</evidence>
<evidence type="ECO:0000256" key="2">
    <source>
        <dbReference type="ARBA" id="ARBA00009726"/>
    </source>
</evidence>
<proteinExistence type="inferred from homology"/>
<feature type="transmembrane region" description="Helical" evidence="10">
    <location>
        <begin position="964"/>
        <end position="982"/>
    </location>
</feature>
<evidence type="ECO:0000256" key="5">
    <source>
        <dbReference type="ARBA" id="ARBA00022737"/>
    </source>
</evidence>
<dbReference type="InterPro" id="IPR044726">
    <property type="entry name" value="ABCC_6TM_D2"/>
</dbReference>
<dbReference type="GO" id="GO:0016887">
    <property type="term" value="F:ATP hydrolysis activity"/>
    <property type="evidence" value="ECO:0007669"/>
    <property type="project" value="InterPro"/>
</dbReference>
<evidence type="ECO:0000256" key="8">
    <source>
        <dbReference type="ARBA" id="ARBA00022989"/>
    </source>
</evidence>
<dbReference type="Proteomes" id="UP001295684">
    <property type="component" value="Unassembled WGS sequence"/>
</dbReference>
<dbReference type="InterPro" id="IPR003593">
    <property type="entry name" value="AAA+_ATPase"/>
</dbReference>
<feature type="domain" description="ABC transporter" evidence="11">
    <location>
        <begin position="423"/>
        <end position="648"/>
    </location>
</feature>
<organism evidence="13 14">
    <name type="scientific">Euplotes crassus</name>
    <dbReference type="NCBI Taxonomy" id="5936"/>
    <lineage>
        <taxon>Eukaryota</taxon>
        <taxon>Sar</taxon>
        <taxon>Alveolata</taxon>
        <taxon>Ciliophora</taxon>
        <taxon>Intramacronucleata</taxon>
        <taxon>Spirotrichea</taxon>
        <taxon>Hypotrichia</taxon>
        <taxon>Euplotida</taxon>
        <taxon>Euplotidae</taxon>
        <taxon>Moneuplotes</taxon>
    </lineage>
</organism>
<dbReference type="InterPro" id="IPR011527">
    <property type="entry name" value="ABC1_TM_dom"/>
</dbReference>
<dbReference type="PANTHER" id="PTHR24223:SF456">
    <property type="entry name" value="MULTIDRUG RESISTANCE-ASSOCIATED PROTEIN LETHAL(2)03659"/>
    <property type="match status" value="1"/>
</dbReference>
<dbReference type="PROSITE" id="PS50929">
    <property type="entry name" value="ABC_TM1F"/>
    <property type="match status" value="2"/>
</dbReference>
<dbReference type="EMBL" id="CAMPGE010009097">
    <property type="protein sequence ID" value="CAI2367971.1"/>
    <property type="molecule type" value="Genomic_DNA"/>
</dbReference>
<keyword evidence="8 10" id="KW-1133">Transmembrane helix</keyword>
<dbReference type="InterPro" id="IPR050173">
    <property type="entry name" value="ABC_transporter_C-like"/>
</dbReference>
<dbReference type="FunFam" id="3.40.50.300:FF:000163">
    <property type="entry name" value="Multidrug resistance-associated protein member 4"/>
    <property type="match status" value="1"/>
</dbReference>
<evidence type="ECO:0000313" key="14">
    <source>
        <dbReference type="Proteomes" id="UP001295684"/>
    </source>
</evidence>
<keyword evidence="7" id="KW-0067">ATP-binding</keyword>
<evidence type="ECO:0000256" key="4">
    <source>
        <dbReference type="ARBA" id="ARBA00022692"/>
    </source>
</evidence>
<name>A0AAD1UES3_EUPCR</name>
<evidence type="ECO:0000256" key="3">
    <source>
        <dbReference type="ARBA" id="ARBA00022448"/>
    </source>
</evidence>
<feature type="transmembrane region" description="Helical" evidence="10">
    <location>
        <begin position="134"/>
        <end position="157"/>
    </location>
</feature>
<keyword evidence="14" id="KW-1185">Reference proteome</keyword>
<feature type="domain" description="ABC transmembrane type-1" evidence="12">
    <location>
        <begin position="736"/>
        <end position="1020"/>
    </location>
</feature>
<evidence type="ECO:0000256" key="10">
    <source>
        <dbReference type="SAM" id="Phobius"/>
    </source>
</evidence>
<evidence type="ECO:0000259" key="11">
    <source>
        <dbReference type="PROSITE" id="PS50893"/>
    </source>
</evidence>
<dbReference type="Pfam" id="PF00005">
    <property type="entry name" value="ABC_tran"/>
    <property type="match status" value="2"/>
</dbReference>
<feature type="domain" description="ABC transporter" evidence="11">
    <location>
        <begin position="1055"/>
        <end position="1290"/>
    </location>
</feature>
<feature type="transmembrane region" description="Helical" evidence="10">
    <location>
        <begin position="211"/>
        <end position="231"/>
    </location>
</feature>
<feature type="transmembrane region" description="Helical" evidence="10">
    <location>
        <begin position="780"/>
        <end position="804"/>
    </location>
</feature>
<sequence length="1290" mass="146647">MEENQQKKWESFEDDYNSSHWWSKMWMSWAIPFIKYVNKYKFLQDASQCPKMPENDNSGPTTARMERIMSEYERKYANFDYKKSMLWIILKTFKFNIMKVVFWGVLTELIAVFNFWYSSFFVRWLQEDGENYQGYLYAISFAILFYTTQVLRVNYFFSSNYLGINLRKAISCVMYKKALKLSQKSKAVSSTGKMITIVSSELQTIEFGIQMAPYIIIAPISTLVAFALIAINFEEAAAIGFVVFVLLIVSQIILSKITLGWKLKEGKFSDKRVDVISDGVNGIRTIKTYGWENPFQELIKNYRDKQLKYVGFSHLIFSFGLGIFINGGFLIAIAIFGYHWGMNREFDYSRSLSTISILSYMSQYSIYFLFTAFNAMASLIAILGRTGEVIGMQEYNSEGSKDDETLPSSVRISIENASLSWGFKIKDTTGRNEVEQDSKDVNLKNINLTAEQGQLIAIVGAVGCGKSTMLSAMMHELEVLSGIVRTNGTKAYVEQEPFIVSGTVTENIILGSEFNQELFDNTIKVCCLDTDLEQMSNGADTIIGERGINVSGGQKARISLARAIYSQADIYLLDDPLSAVDPEVASKLFKKCISEHLKDKCVVLVTHLIQFLADVEKILVIDENTIKLEGNYNQLKEQGMDFDEMLKAYQPKKEEKGEDEIIFDEEEEPHYQSEVSQESLRIETKEDNLSNSMANLKSEQQEDIKDTKELIMTEKVDKGVLTLRDWWNFYKYGTGVIGLISTLVFTICGAFLFLCVGYVVGLWTRKDLDEQQKAYYFHLFYLTIMLYFTAVILRALIICFSALLTSKNLHSLMIYKVFRAPIKFFDTTPIGRILTRTAQDIGVFDNVMPLIANFVLNNMFRAISIVILMCVAVPFILVPALLVLFLALWIRKLVILPQNDCKRYDSITKAPINTKFGSVLDGMTSIRAYGKEEYFSKLFMKDVDINANVLFTYQGVVRWSQARLDLISVFLILINGLSLVVLSNHTSFLSVVLASLSFQLSMDFGTILAYLIRMTGELENHMTKSQRVVEYAEMETEDELVKETDPEHWPETPDIYFDNVVMRYREGLEPVLKGLHTKISAGEKVGIIGRTGAGKSSIIQAIFRLIEIEPDSSIIISGDNIKDLGLHCLRLNISFIPQTPFLMASSIRDNLDPFKAYSDDEIWQALTEVQLAGYIQTLDHKLGTQIADNNIVFSVGQKQLICLARAILRNNKILILDEATANVDIETDSMIQQTIREKFKDCTVLTIAHRMATIADSDKILVMKDGKVEEEGKPKEILENIAKRRSNMSD</sequence>
<dbReference type="FunFam" id="3.40.50.300:FF:000973">
    <property type="entry name" value="Multidrug resistance-associated protein 4"/>
    <property type="match status" value="1"/>
</dbReference>
<dbReference type="InterPro" id="IPR017871">
    <property type="entry name" value="ABC_transporter-like_CS"/>
</dbReference>